<dbReference type="PROSITE" id="PS50987">
    <property type="entry name" value="HTH_ARSR_2"/>
    <property type="match status" value="1"/>
</dbReference>
<dbReference type="Pfam" id="PF01022">
    <property type="entry name" value="HTH_5"/>
    <property type="match status" value="1"/>
</dbReference>
<dbReference type="SUPFAM" id="SSF46785">
    <property type="entry name" value="Winged helix' DNA-binding domain"/>
    <property type="match status" value="1"/>
</dbReference>
<evidence type="ECO:0000256" key="1">
    <source>
        <dbReference type="ARBA" id="ARBA00023015"/>
    </source>
</evidence>
<comment type="caution">
    <text evidence="5">The sequence shown here is derived from an EMBL/GenBank/DDBJ whole genome shotgun (WGS) entry which is preliminary data.</text>
</comment>
<dbReference type="EMBL" id="QFNN01000099">
    <property type="protein sequence ID" value="PZO88182.1"/>
    <property type="molecule type" value="Genomic_DNA"/>
</dbReference>
<dbReference type="PANTHER" id="PTHR43132">
    <property type="entry name" value="ARSENICAL RESISTANCE OPERON REPRESSOR ARSR-RELATED"/>
    <property type="match status" value="1"/>
</dbReference>
<dbReference type="InterPro" id="IPR011991">
    <property type="entry name" value="ArsR-like_HTH"/>
</dbReference>
<evidence type="ECO:0000259" key="4">
    <source>
        <dbReference type="PROSITE" id="PS50987"/>
    </source>
</evidence>
<keyword evidence="3" id="KW-0804">Transcription</keyword>
<sequence>MQAKAGGVAAFLKGLANPQRLLILCQLAEGEKCVGDLIAATGIAPTSMSQHLARLKDEGIVAFRRDHRTLFYAIAHPATHALMTVLYDQFCKE</sequence>
<dbReference type="SMART" id="SM00418">
    <property type="entry name" value="HTH_ARSR"/>
    <property type="match status" value="1"/>
</dbReference>
<evidence type="ECO:0000256" key="2">
    <source>
        <dbReference type="ARBA" id="ARBA00023125"/>
    </source>
</evidence>
<evidence type="ECO:0000313" key="5">
    <source>
        <dbReference type="EMBL" id="PZO88182.1"/>
    </source>
</evidence>
<dbReference type="InterPro" id="IPR036388">
    <property type="entry name" value="WH-like_DNA-bd_sf"/>
</dbReference>
<dbReference type="GO" id="GO:0003700">
    <property type="term" value="F:DNA-binding transcription factor activity"/>
    <property type="evidence" value="ECO:0007669"/>
    <property type="project" value="InterPro"/>
</dbReference>
<dbReference type="InterPro" id="IPR001845">
    <property type="entry name" value="HTH_ArsR_DNA-bd_dom"/>
</dbReference>
<dbReference type="InterPro" id="IPR036390">
    <property type="entry name" value="WH_DNA-bd_sf"/>
</dbReference>
<dbReference type="PANTHER" id="PTHR43132:SF2">
    <property type="entry name" value="ARSENICAL RESISTANCE OPERON REPRESSOR ARSR-RELATED"/>
    <property type="match status" value="1"/>
</dbReference>
<protein>
    <submittedName>
        <fullName evidence="5">Transcriptional regulator</fullName>
    </submittedName>
</protein>
<dbReference type="PRINTS" id="PR00778">
    <property type="entry name" value="HTHARSR"/>
</dbReference>
<gene>
    <name evidence="5" type="ORF">DI623_13195</name>
</gene>
<dbReference type="GO" id="GO:0003677">
    <property type="term" value="F:DNA binding"/>
    <property type="evidence" value="ECO:0007669"/>
    <property type="project" value="UniProtKB-KW"/>
</dbReference>
<name>A0A2W5A4I9_9SPHN</name>
<dbReference type="InterPro" id="IPR051011">
    <property type="entry name" value="Metal_resp_trans_reg"/>
</dbReference>
<keyword evidence="1" id="KW-0805">Transcription regulation</keyword>
<organism evidence="5 6">
    <name type="scientific">Sphingomonas sanxanigenens</name>
    <dbReference type="NCBI Taxonomy" id="397260"/>
    <lineage>
        <taxon>Bacteria</taxon>
        <taxon>Pseudomonadati</taxon>
        <taxon>Pseudomonadota</taxon>
        <taxon>Alphaproteobacteria</taxon>
        <taxon>Sphingomonadales</taxon>
        <taxon>Sphingomonadaceae</taxon>
        <taxon>Sphingomonas</taxon>
    </lineage>
</organism>
<dbReference type="Gene3D" id="1.10.10.10">
    <property type="entry name" value="Winged helix-like DNA-binding domain superfamily/Winged helix DNA-binding domain"/>
    <property type="match status" value="1"/>
</dbReference>
<proteinExistence type="predicted"/>
<accession>A0A2W5A4I9</accession>
<reference evidence="5 6" key="1">
    <citation type="submission" date="2017-08" db="EMBL/GenBank/DDBJ databases">
        <title>Infants hospitalized years apart are colonized by the same room-sourced microbial strains.</title>
        <authorList>
            <person name="Brooks B."/>
            <person name="Olm M.R."/>
            <person name="Firek B.A."/>
            <person name="Baker R."/>
            <person name="Thomas B.C."/>
            <person name="Morowitz M.J."/>
            <person name="Banfield J.F."/>
        </authorList>
    </citation>
    <scope>NUCLEOTIDE SEQUENCE [LARGE SCALE GENOMIC DNA]</scope>
    <source>
        <strain evidence="5">S2_018_000_R2_101</strain>
    </source>
</reference>
<dbReference type="Proteomes" id="UP000249066">
    <property type="component" value="Unassembled WGS sequence"/>
</dbReference>
<feature type="domain" description="HTH arsR-type" evidence="4">
    <location>
        <begin position="1"/>
        <end position="93"/>
    </location>
</feature>
<dbReference type="CDD" id="cd00090">
    <property type="entry name" value="HTH_ARSR"/>
    <property type="match status" value="1"/>
</dbReference>
<evidence type="ECO:0000256" key="3">
    <source>
        <dbReference type="ARBA" id="ARBA00023163"/>
    </source>
</evidence>
<evidence type="ECO:0000313" key="6">
    <source>
        <dbReference type="Proteomes" id="UP000249066"/>
    </source>
</evidence>
<keyword evidence="2" id="KW-0238">DNA-binding</keyword>
<dbReference type="AlphaFoldDB" id="A0A2W5A4I9"/>
<dbReference type="NCBIfam" id="NF033788">
    <property type="entry name" value="HTH_metalloreg"/>
    <property type="match status" value="1"/>
</dbReference>